<feature type="compositionally biased region" description="Basic and acidic residues" evidence="8">
    <location>
        <begin position="168"/>
        <end position="177"/>
    </location>
</feature>
<feature type="transmembrane region" description="Helical" evidence="9">
    <location>
        <begin position="67"/>
        <end position="86"/>
    </location>
</feature>
<sequence length="704" mass="79325">MMDSYFQMGGKPMHMGDDTSFNINDAMHNIPKDDGSQLDATRGFWKQFNAFLSMALPYFHTQPRARLLFCVMVVLTLLNSGVRVFFSYLARDFWSALSEMRQDDFYYIMKLFVVAMVVLAPINVFYRYQRQMLAIHWRDWMTQRVLQLYFSHRVYYGLERQQPQQPTTHHDDNDKTSTRSSISTTAAAVDNPDQRIAEDVRSFTEFSLTLFLTVLMAIVDLVCFSIILYTIMPALFLSILGFASFGTAMTMLVGRVLVQLNFEKLQKEATLRYSLVRVRENAESIAFLRGEPVEQSKVQQRLASVIGNMQELNVAVRNLDCFTTFYNYLTWILPIMVVAPLYFAGQVELGVIQQATAAFSHVLDDLSILVTQWESLTEFGAGIDRLYTFLRVSQRIVHPDDDHDNSTASPFLLGTKQPEAEPAQPSLMSLPTVQFNNTTRGIQLQQLPNNKLQPGAMNIQNLTLTTPTIKTTRHHHDDNARTLVGQLNVSIQWGEHLLIVGPSGAGKSSLLRAMAGLWDSGSGCIQRPVDADVYFLPQKPYCAQGTLRDQLLYPDTTTASSTTSSEQHAYNPDSTTSDSNLLTILSAVDLADLPRRAGNSENPVQGLDATMDWSNVLSLGEQQRLAFGRLLVNRPKMVILDESTSALDVEAERRMYGLLRKNGITYVSVGHRPSLEAYHHTKLILQGGDLHLVESIRNQLPTAF</sequence>
<dbReference type="InterPro" id="IPR003593">
    <property type="entry name" value="AAA+_ATPase"/>
</dbReference>
<dbReference type="AlphaFoldDB" id="A0A9N8DMF2"/>
<evidence type="ECO:0000259" key="11">
    <source>
        <dbReference type="PROSITE" id="PS50929"/>
    </source>
</evidence>
<feature type="region of interest" description="Disordered" evidence="8">
    <location>
        <begin position="162"/>
        <end position="185"/>
    </location>
</feature>
<dbReference type="InterPro" id="IPR036640">
    <property type="entry name" value="ABC1_TM_sf"/>
</dbReference>
<keyword evidence="13" id="KW-1185">Reference proteome</keyword>
<dbReference type="GO" id="GO:0005524">
    <property type="term" value="F:ATP binding"/>
    <property type="evidence" value="ECO:0007669"/>
    <property type="project" value="UniProtKB-KW"/>
</dbReference>
<evidence type="ECO:0000256" key="6">
    <source>
        <dbReference type="ARBA" id="ARBA00022989"/>
    </source>
</evidence>
<dbReference type="SUPFAM" id="SSF90123">
    <property type="entry name" value="ABC transporter transmembrane region"/>
    <property type="match status" value="1"/>
</dbReference>
<dbReference type="OrthoDB" id="422637at2759"/>
<feature type="domain" description="ABC transporter" evidence="10">
    <location>
        <begin position="457"/>
        <end position="704"/>
    </location>
</feature>
<dbReference type="Gene3D" id="1.20.1560.10">
    <property type="entry name" value="ABC transporter type 1, transmembrane domain"/>
    <property type="match status" value="1"/>
</dbReference>
<keyword evidence="4" id="KW-0547">Nucleotide-binding</keyword>
<dbReference type="Pfam" id="PF00005">
    <property type="entry name" value="ABC_tran"/>
    <property type="match status" value="1"/>
</dbReference>
<comment type="similarity">
    <text evidence="1">Belongs to the ABC transporter superfamily. ABCD family. Peroxisomal fatty acyl CoA transporter (TC 3.A.1.203) subfamily.</text>
</comment>
<dbReference type="CDD" id="cd03223">
    <property type="entry name" value="ABCD_peroxisomal_ALDP"/>
    <property type="match status" value="1"/>
</dbReference>
<dbReference type="Pfam" id="PF06472">
    <property type="entry name" value="ABC_membrane_2"/>
    <property type="match status" value="2"/>
</dbReference>
<dbReference type="PANTHER" id="PTHR11384">
    <property type="entry name" value="ATP-BINDING CASSETTE, SUB-FAMILY D MEMBER"/>
    <property type="match status" value="1"/>
</dbReference>
<evidence type="ECO:0000313" key="13">
    <source>
        <dbReference type="Proteomes" id="UP001153069"/>
    </source>
</evidence>
<reference evidence="12" key="1">
    <citation type="submission" date="2020-06" db="EMBL/GenBank/DDBJ databases">
        <authorList>
            <consortium name="Plant Systems Biology data submission"/>
        </authorList>
    </citation>
    <scope>NUCLEOTIDE SEQUENCE</scope>
    <source>
        <strain evidence="12">D6</strain>
    </source>
</reference>
<gene>
    <name evidence="12" type="ORF">SEMRO_164_G073630.1</name>
</gene>
<dbReference type="InterPro" id="IPR011527">
    <property type="entry name" value="ABC1_TM_dom"/>
</dbReference>
<keyword evidence="5" id="KW-0067">ATP-binding</keyword>
<dbReference type="InterPro" id="IPR003439">
    <property type="entry name" value="ABC_transporter-like_ATP-bd"/>
</dbReference>
<evidence type="ECO:0000256" key="2">
    <source>
        <dbReference type="ARBA" id="ARBA00022448"/>
    </source>
</evidence>
<evidence type="ECO:0000256" key="9">
    <source>
        <dbReference type="SAM" id="Phobius"/>
    </source>
</evidence>
<comment type="caution">
    <text evidence="12">The sequence shown here is derived from an EMBL/GenBank/DDBJ whole genome shotgun (WGS) entry which is preliminary data.</text>
</comment>
<feature type="transmembrane region" description="Helical" evidence="9">
    <location>
        <begin position="208"/>
        <end position="229"/>
    </location>
</feature>
<feature type="compositionally biased region" description="Low complexity" evidence="8">
    <location>
        <begin position="556"/>
        <end position="565"/>
    </location>
</feature>
<dbReference type="SMART" id="SM00382">
    <property type="entry name" value="AAA"/>
    <property type="match status" value="1"/>
</dbReference>
<dbReference type="GO" id="GO:0016887">
    <property type="term" value="F:ATP hydrolysis activity"/>
    <property type="evidence" value="ECO:0007669"/>
    <property type="project" value="InterPro"/>
</dbReference>
<dbReference type="SUPFAM" id="SSF52540">
    <property type="entry name" value="P-loop containing nucleoside triphosphate hydrolases"/>
    <property type="match status" value="1"/>
</dbReference>
<feature type="transmembrane region" description="Helical" evidence="9">
    <location>
        <begin position="235"/>
        <end position="258"/>
    </location>
</feature>
<dbReference type="PROSITE" id="PS00211">
    <property type="entry name" value="ABC_TRANSPORTER_1"/>
    <property type="match status" value="1"/>
</dbReference>
<keyword evidence="2" id="KW-0813">Transport</keyword>
<dbReference type="InterPro" id="IPR050835">
    <property type="entry name" value="ABC_transporter_sub-D"/>
</dbReference>
<feature type="transmembrane region" description="Helical" evidence="9">
    <location>
        <begin position="325"/>
        <end position="344"/>
    </location>
</feature>
<protein>
    <submittedName>
        <fullName evidence="12">D family member 2, chloroplastic</fullName>
    </submittedName>
</protein>
<dbReference type="Gene3D" id="3.40.50.300">
    <property type="entry name" value="P-loop containing nucleotide triphosphate hydrolases"/>
    <property type="match status" value="1"/>
</dbReference>
<evidence type="ECO:0000256" key="7">
    <source>
        <dbReference type="ARBA" id="ARBA00023136"/>
    </source>
</evidence>
<dbReference type="EMBL" id="CAICTM010000163">
    <property type="protein sequence ID" value="CAB9503399.1"/>
    <property type="molecule type" value="Genomic_DNA"/>
</dbReference>
<dbReference type="InterPro" id="IPR017871">
    <property type="entry name" value="ABC_transporter-like_CS"/>
</dbReference>
<feature type="domain" description="ABC transmembrane type-1" evidence="11">
    <location>
        <begin position="71"/>
        <end position="378"/>
    </location>
</feature>
<feature type="region of interest" description="Disordered" evidence="8">
    <location>
        <begin position="556"/>
        <end position="576"/>
    </location>
</feature>
<evidence type="ECO:0000313" key="12">
    <source>
        <dbReference type="EMBL" id="CAB9503399.1"/>
    </source>
</evidence>
<dbReference type="PANTHER" id="PTHR11384:SF59">
    <property type="entry name" value="LYSOSOMAL COBALAMIN TRANSPORTER ABCD4"/>
    <property type="match status" value="1"/>
</dbReference>
<keyword evidence="7 9" id="KW-0472">Membrane</keyword>
<dbReference type="InterPro" id="IPR027417">
    <property type="entry name" value="P-loop_NTPase"/>
</dbReference>
<name>A0A9N8DMF2_9STRA</name>
<dbReference type="GO" id="GO:0140359">
    <property type="term" value="F:ABC-type transporter activity"/>
    <property type="evidence" value="ECO:0007669"/>
    <property type="project" value="InterPro"/>
</dbReference>
<accession>A0A9N8DMF2</accession>
<dbReference type="PROSITE" id="PS50893">
    <property type="entry name" value="ABC_TRANSPORTER_2"/>
    <property type="match status" value="1"/>
</dbReference>
<evidence type="ECO:0000256" key="8">
    <source>
        <dbReference type="SAM" id="MobiDB-lite"/>
    </source>
</evidence>
<feature type="compositionally biased region" description="Polar residues" evidence="8">
    <location>
        <begin position="566"/>
        <end position="576"/>
    </location>
</feature>
<dbReference type="PROSITE" id="PS50929">
    <property type="entry name" value="ABC_TM1F"/>
    <property type="match status" value="1"/>
</dbReference>
<dbReference type="Proteomes" id="UP001153069">
    <property type="component" value="Unassembled WGS sequence"/>
</dbReference>
<dbReference type="GO" id="GO:0016020">
    <property type="term" value="C:membrane"/>
    <property type="evidence" value="ECO:0007669"/>
    <property type="project" value="InterPro"/>
</dbReference>
<evidence type="ECO:0000256" key="3">
    <source>
        <dbReference type="ARBA" id="ARBA00022692"/>
    </source>
</evidence>
<evidence type="ECO:0000256" key="1">
    <source>
        <dbReference type="ARBA" id="ARBA00008575"/>
    </source>
</evidence>
<proteinExistence type="inferred from homology"/>
<feature type="transmembrane region" description="Helical" evidence="9">
    <location>
        <begin position="106"/>
        <end position="126"/>
    </location>
</feature>
<keyword evidence="3 9" id="KW-0812">Transmembrane</keyword>
<organism evidence="12 13">
    <name type="scientific">Seminavis robusta</name>
    <dbReference type="NCBI Taxonomy" id="568900"/>
    <lineage>
        <taxon>Eukaryota</taxon>
        <taxon>Sar</taxon>
        <taxon>Stramenopiles</taxon>
        <taxon>Ochrophyta</taxon>
        <taxon>Bacillariophyta</taxon>
        <taxon>Bacillariophyceae</taxon>
        <taxon>Bacillariophycidae</taxon>
        <taxon>Naviculales</taxon>
        <taxon>Naviculaceae</taxon>
        <taxon>Seminavis</taxon>
    </lineage>
</organism>
<keyword evidence="6 9" id="KW-1133">Transmembrane helix</keyword>
<evidence type="ECO:0000259" key="10">
    <source>
        <dbReference type="PROSITE" id="PS50893"/>
    </source>
</evidence>
<evidence type="ECO:0000256" key="4">
    <source>
        <dbReference type="ARBA" id="ARBA00022741"/>
    </source>
</evidence>
<evidence type="ECO:0000256" key="5">
    <source>
        <dbReference type="ARBA" id="ARBA00022840"/>
    </source>
</evidence>